<dbReference type="InterPro" id="IPR021942">
    <property type="entry name" value="DUF3557"/>
</dbReference>
<dbReference type="GeneID" id="9827516"/>
<protein>
    <recommendedName>
        <fullName evidence="3">DUF38 domain-containing protein</fullName>
    </recommendedName>
</protein>
<dbReference type="RefSeq" id="XP_003095836.2">
    <property type="nucleotide sequence ID" value="XM_003095788.2"/>
</dbReference>
<dbReference type="EMBL" id="WUAV01000003">
    <property type="protein sequence ID" value="KAF1760969.1"/>
    <property type="molecule type" value="Genomic_DNA"/>
</dbReference>
<dbReference type="PANTHER" id="PTHR31379">
    <property type="entry name" value="F-BOX C PROTEIN-RELATED-RELATED"/>
    <property type="match status" value="1"/>
</dbReference>
<sequence length="371" mass="42560">MPIIISNEYTKLLILEEAGFTQNISKCSYRITFPPPKDGSTLPFHLRNVNRELGLPFDVDRYGNMEKAWITAREDLGDILITDPTYDEEPVQLVKTNQNRQVVEHMVVCIKNEQVKEISDKNRKTMKIRDLMRQNLTALFPAGEVHKVEILEIVTTHGILRLPLGLQLDVQALSLRNNANNVINAISKILSKSSFPIKLIVVQVKGPTDPIFKNSIFRKCKKVEIEDQNEGGKWAETLIGMTQPTIRMIGTEVPMNDVLLMAKNWIETSREIGSVFSMITKKVQQRLAWLKEHLDAKDVIIDERSCPKYPRALSVPINDEIELNLFIQQQVPYDQFPSFVPNDLPYTIVMEVMKAGSAEPLNYCRYWYLTF</sequence>
<dbReference type="PANTHER" id="PTHR31379:SF1">
    <property type="entry name" value="F-BOX C PROTEIN-RELATED"/>
    <property type="match status" value="1"/>
</dbReference>
<organism evidence="1 2">
    <name type="scientific">Caenorhabditis remanei</name>
    <name type="common">Caenorhabditis vulgaris</name>
    <dbReference type="NCBI Taxonomy" id="31234"/>
    <lineage>
        <taxon>Eukaryota</taxon>
        <taxon>Metazoa</taxon>
        <taxon>Ecdysozoa</taxon>
        <taxon>Nematoda</taxon>
        <taxon>Chromadorea</taxon>
        <taxon>Rhabditida</taxon>
        <taxon>Rhabditina</taxon>
        <taxon>Rhabditomorpha</taxon>
        <taxon>Rhabditoidea</taxon>
        <taxon>Rhabditidae</taxon>
        <taxon>Peloderinae</taxon>
        <taxon>Caenorhabditis</taxon>
    </lineage>
</organism>
<dbReference type="Pfam" id="PF12078">
    <property type="entry name" value="DUF3557"/>
    <property type="match status" value="1"/>
</dbReference>
<reference evidence="1 2" key="1">
    <citation type="submission" date="2019-12" db="EMBL/GenBank/DDBJ databases">
        <title>Chromosome-level assembly of the Caenorhabditis remanei genome.</title>
        <authorList>
            <person name="Teterina A.A."/>
            <person name="Willis J.H."/>
            <person name="Phillips P.C."/>
        </authorList>
    </citation>
    <scope>NUCLEOTIDE SEQUENCE [LARGE SCALE GENOMIC DNA]</scope>
    <source>
        <strain evidence="1 2">PX506</strain>
        <tissue evidence="1">Whole organism</tissue>
    </source>
</reference>
<dbReference type="CTD" id="9827516"/>
<evidence type="ECO:0000313" key="2">
    <source>
        <dbReference type="Proteomes" id="UP000483820"/>
    </source>
</evidence>
<evidence type="ECO:0008006" key="3">
    <source>
        <dbReference type="Google" id="ProtNLM"/>
    </source>
</evidence>
<gene>
    <name evidence="1" type="ORF">GCK72_009222</name>
</gene>
<proteinExistence type="predicted"/>
<dbReference type="KEGG" id="crq:GCK72_009222"/>
<accession>A0A6A5H1W9</accession>
<comment type="caution">
    <text evidence="1">The sequence shown here is derived from an EMBL/GenBank/DDBJ whole genome shotgun (WGS) entry which is preliminary data.</text>
</comment>
<name>A0A6A5H1W9_CAERE</name>
<dbReference type="AlphaFoldDB" id="A0A6A5H1W9"/>
<dbReference type="Proteomes" id="UP000483820">
    <property type="component" value="Chromosome III"/>
</dbReference>
<evidence type="ECO:0000313" key="1">
    <source>
        <dbReference type="EMBL" id="KAF1760969.1"/>
    </source>
</evidence>